<keyword evidence="3" id="KW-1133">Transmembrane helix</keyword>
<dbReference type="EMBL" id="AZGY01000021">
    <property type="protein sequence ID" value="KZZ90438.1"/>
    <property type="molecule type" value="Genomic_DNA"/>
</dbReference>
<keyword evidence="5" id="KW-0472">Membrane</keyword>
<name>A0A167XT95_9HYPO</name>
<sequence>MSLVSDQVRRLDAYLDRLPVISEAASEDGRSDIEDRSFPATDALASPRLDHLLRIVQSLSTTSTSSSVLPLHRIRSLLTQSGLPFGANHDSRVDRVVQPVAKTAYEDEIEWLLVTKATVHIYGVILNSFLDQIVPLNDDIWYWSDVLSTYTYSTIYTVQTSPIRVWTWTREIYDASKARLRTLSVKNSPTQLVDSTAVGTSQQWQQLYAIVRSTIRERSFANIQRKVLSPVAFCRSGARKKQSQLRKLKEITASGLGVLMDEGLQFGHDDEKVESHDSHDLKGVVERSVALMDMVLREVCSLDVTIHDFEDKVFAGVEEDPELSVHLEDSIVPERPAILSRRLLRIIDETLPAHILAMQSLAKENGRPSRLVRYWLPTLIGVFSSTTILRILVSRQDQIVNWIRNSGVTIRDFWFNWIVQPTEKVVKTIRHDESSEIAIMSRDSLKADRDSLERMVVDFAKDKPHFAVEGSSSISEAQITEIRSKVAEGDVTPVLRAYEQDLRSPFMGAVRGDLVRSLLIQVQKTKVDLEVAMTGIDSLLKSQELVFGFVGLTPGVLVSIGVLRYLRGLLGGHQGLRQDQKSGRAVRTLRNIDRILSEARPTENNVLSYKDHGLLLCEIHVLRIFARNLMPRDVEKEFLEDLDDLANIKGIQVQAKALERIRWAYARWLK</sequence>
<evidence type="ECO:0000313" key="6">
    <source>
        <dbReference type="EMBL" id="KZZ90438.1"/>
    </source>
</evidence>
<protein>
    <submittedName>
        <fullName evidence="6">ATP synthase regulation protein NCA2</fullName>
    </submittedName>
</protein>
<evidence type="ECO:0000256" key="2">
    <source>
        <dbReference type="ARBA" id="ARBA00022692"/>
    </source>
</evidence>
<dbReference type="Proteomes" id="UP000078544">
    <property type="component" value="Unassembled WGS sequence"/>
</dbReference>
<organism evidence="6 7">
    <name type="scientific">Moelleriella libera RCEF 2490</name>
    <dbReference type="NCBI Taxonomy" id="1081109"/>
    <lineage>
        <taxon>Eukaryota</taxon>
        <taxon>Fungi</taxon>
        <taxon>Dikarya</taxon>
        <taxon>Ascomycota</taxon>
        <taxon>Pezizomycotina</taxon>
        <taxon>Sordariomycetes</taxon>
        <taxon>Hypocreomycetidae</taxon>
        <taxon>Hypocreales</taxon>
        <taxon>Clavicipitaceae</taxon>
        <taxon>Moelleriella</taxon>
    </lineage>
</organism>
<comment type="caution">
    <text evidence="6">The sequence shown here is derived from an EMBL/GenBank/DDBJ whole genome shotgun (WGS) entry which is preliminary data.</text>
</comment>
<keyword evidence="2" id="KW-0812">Transmembrane</keyword>
<dbReference type="Pfam" id="PF08637">
    <property type="entry name" value="NCA2"/>
    <property type="match status" value="1"/>
</dbReference>
<keyword evidence="4" id="KW-0496">Mitochondrion</keyword>
<evidence type="ECO:0000256" key="5">
    <source>
        <dbReference type="ARBA" id="ARBA00023136"/>
    </source>
</evidence>
<keyword evidence="7" id="KW-1185">Reference proteome</keyword>
<gene>
    <name evidence="6" type="ORF">AAL_07124</name>
</gene>
<dbReference type="GO" id="GO:0005741">
    <property type="term" value="C:mitochondrial outer membrane"/>
    <property type="evidence" value="ECO:0007669"/>
    <property type="project" value="TreeGrafter"/>
</dbReference>
<dbReference type="STRING" id="1081109.A0A167XT95"/>
<comment type="subcellular location">
    <subcellularLocation>
        <location evidence="1">Mitochondrion membrane</location>
        <topology evidence="1">Multi-pass membrane protein</topology>
    </subcellularLocation>
</comment>
<proteinExistence type="predicted"/>
<dbReference type="PANTHER" id="PTHR28234:SF1">
    <property type="entry name" value="NUCLEAR CONTROL OF ATPASE PROTEIN 2"/>
    <property type="match status" value="1"/>
</dbReference>
<evidence type="ECO:0000256" key="1">
    <source>
        <dbReference type="ARBA" id="ARBA00004225"/>
    </source>
</evidence>
<accession>A0A167XT95</accession>
<evidence type="ECO:0000313" key="7">
    <source>
        <dbReference type="Proteomes" id="UP000078544"/>
    </source>
</evidence>
<evidence type="ECO:0000256" key="4">
    <source>
        <dbReference type="ARBA" id="ARBA00023128"/>
    </source>
</evidence>
<dbReference type="InterPro" id="IPR013946">
    <property type="entry name" value="NCA2-like"/>
</dbReference>
<dbReference type="OrthoDB" id="413313at2759"/>
<dbReference type="PANTHER" id="PTHR28234">
    <property type="entry name" value="NUCLEAR CONTROL OF ATPASE PROTEIN 2"/>
    <property type="match status" value="1"/>
</dbReference>
<evidence type="ECO:0000256" key="3">
    <source>
        <dbReference type="ARBA" id="ARBA00022989"/>
    </source>
</evidence>
<dbReference type="AlphaFoldDB" id="A0A167XT95"/>
<reference evidence="6 7" key="1">
    <citation type="journal article" date="2016" name="Genome Biol. Evol.">
        <title>Divergent and convergent evolution of fungal pathogenicity.</title>
        <authorList>
            <person name="Shang Y."/>
            <person name="Xiao G."/>
            <person name="Zheng P."/>
            <person name="Cen K."/>
            <person name="Zhan S."/>
            <person name="Wang C."/>
        </authorList>
    </citation>
    <scope>NUCLEOTIDE SEQUENCE [LARGE SCALE GENOMIC DNA]</scope>
    <source>
        <strain evidence="6 7">RCEF 2490</strain>
    </source>
</reference>